<comment type="caution">
    <text evidence="2">The sequence shown here is derived from an EMBL/GenBank/DDBJ whole genome shotgun (WGS) entry which is preliminary data.</text>
</comment>
<keyword evidence="1" id="KW-0732">Signal</keyword>
<feature type="chain" id="PRO_5037235281" evidence="1">
    <location>
        <begin position="29"/>
        <end position="188"/>
    </location>
</feature>
<evidence type="ECO:0000256" key="1">
    <source>
        <dbReference type="SAM" id="SignalP"/>
    </source>
</evidence>
<dbReference type="EMBL" id="JAGQHS010000159">
    <property type="protein sequence ID" value="MCA9758303.1"/>
    <property type="molecule type" value="Genomic_DNA"/>
</dbReference>
<dbReference type="Pfam" id="PF07617">
    <property type="entry name" value="DUF1579"/>
    <property type="match status" value="1"/>
</dbReference>
<protein>
    <submittedName>
        <fullName evidence="2">DUF1579 family protein</fullName>
    </submittedName>
</protein>
<organism evidence="2 3">
    <name type="scientific">Eiseniibacteriota bacterium</name>
    <dbReference type="NCBI Taxonomy" id="2212470"/>
    <lineage>
        <taxon>Bacteria</taxon>
        <taxon>Candidatus Eiseniibacteriota</taxon>
    </lineage>
</organism>
<dbReference type="InterPro" id="IPR011473">
    <property type="entry name" value="DUF1579"/>
</dbReference>
<reference evidence="2" key="2">
    <citation type="journal article" date="2021" name="Microbiome">
        <title>Successional dynamics and alternative stable states in a saline activated sludge microbial community over 9 years.</title>
        <authorList>
            <person name="Wang Y."/>
            <person name="Ye J."/>
            <person name="Ju F."/>
            <person name="Liu L."/>
            <person name="Boyd J.A."/>
            <person name="Deng Y."/>
            <person name="Parks D.H."/>
            <person name="Jiang X."/>
            <person name="Yin X."/>
            <person name="Woodcroft B.J."/>
            <person name="Tyson G.W."/>
            <person name="Hugenholtz P."/>
            <person name="Polz M.F."/>
            <person name="Zhang T."/>
        </authorList>
    </citation>
    <scope>NUCLEOTIDE SEQUENCE</scope>
    <source>
        <strain evidence="2">HKST-UBA02</strain>
    </source>
</reference>
<gene>
    <name evidence="2" type="ORF">KDA27_21085</name>
</gene>
<sequence length="188" mass="20542">MRGRILTLCAAVCMSLATVGGFSGSATAQDGMPAIGAPAEIKALAGMDGTYDVTVKMKMAPDAPWTESQAKATVEMVLDGCAQKMSFQGEMMGMPFSGISYLVYNRETKEWQTTWIDNMMGSMSYYTGTMENGALTVSGIDHMMGMEFHTRATTYDMGADGFKWKMEQSMDGGKTYAEAMHMEYKRAH</sequence>
<evidence type="ECO:0000313" key="2">
    <source>
        <dbReference type="EMBL" id="MCA9758303.1"/>
    </source>
</evidence>
<dbReference type="AlphaFoldDB" id="A0A956SHC7"/>
<name>A0A956SHC7_UNCEI</name>
<evidence type="ECO:0000313" key="3">
    <source>
        <dbReference type="Proteomes" id="UP000739538"/>
    </source>
</evidence>
<proteinExistence type="predicted"/>
<accession>A0A956SHC7</accession>
<reference evidence="2" key="1">
    <citation type="submission" date="2020-04" db="EMBL/GenBank/DDBJ databases">
        <authorList>
            <person name="Zhang T."/>
        </authorList>
    </citation>
    <scope>NUCLEOTIDE SEQUENCE</scope>
    <source>
        <strain evidence="2">HKST-UBA02</strain>
    </source>
</reference>
<feature type="signal peptide" evidence="1">
    <location>
        <begin position="1"/>
        <end position="28"/>
    </location>
</feature>
<dbReference type="Proteomes" id="UP000739538">
    <property type="component" value="Unassembled WGS sequence"/>
</dbReference>